<evidence type="ECO:0000256" key="2">
    <source>
        <dbReference type="ARBA" id="ARBA00022664"/>
    </source>
</evidence>
<evidence type="ECO:0000256" key="5">
    <source>
        <dbReference type="ARBA" id="ARBA00022839"/>
    </source>
</evidence>
<dbReference type="InterPro" id="IPR041412">
    <property type="entry name" value="Xrn1_helical"/>
</dbReference>
<dbReference type="GO" id="GO:0004534">
    <property type="term" value="F:5'-3' RNA exonuclease activity"/>
    <property type="evidence" value="ECO:0007669"/>
    <property type="project" value="UniProtKB-UniRule"/>
</dbReference>
<dbReference type="Gene3D" id="1.25.40.1050">
    <property type="match status" value="1"/>
</dbReference>
<dbReference type="InterPro" id="IPR027073">
    <property type="entry name" value="5_3_exoribonuclease"/>
</dbReference>
<dbReference type="InterPro" id="IPR017151">
    <property type="entry name" value="Xrn2/3/4"/>
</dbReference>
<dbReference type="Pfam" id="PF03159">
    <property type="entry name" value="XRN_N"/>
    <property type="match status" value="1"/>
</dbReference>
<keyword evidence="11" id="KW-1185">Reference proteome</keyword>
<keyword evidence="4 6" id="KW-0378">Hydrolase</keyword>
<keyword evidence="2 6" id="KW-0507">mRNA processing</keyword>
<comment type="similarity">
    <text evidence="1 6">Belongs to the 5'-3' exonuclease family. XRN2/RAT1 subfamily.</text>
</comment>
<dbReference type="InterPro" id="IPR004859">
    <property type="entry name" value="Xrn1_N"/>
</dbReference>
<evidence type="ECO:0000256" key="4">
    <source>
        <dbReference type="ARBA" id="ARBA00022801"/>
    </source>
</evidence>
<evidence type="ECO:0000256" key="3">
    <source>
        <dbReference type="ARBA" id="ARBA00022722"/>
    </source>
</evidence>
<feature type="coiled-coil region" evidence="7">
    <location>
        <begin position="646"/>
        <end position="673"/>
    </location>
</feature>
<evidence type="ECO:0000256" key="1">
    <source>
        <dbReference type="ARBA" id="ARBA00006994"/>
    </source>
</evidence>
<comment type="caution">
    <text evidence="10">The sequence shown here is derived from an EMBL/GenBank/DDBJ whole genome shotgun (WGS) entry which is preliminary data.</text>
</comment>
<dbReference type="GO" id="GO:0003723">
    <property type="term" value="F:RNA binding"/>
    <property type="evidence" value="ECO:0007669"/>
    <property type="project" value="TreeGrafter"/>
</dbReference>
<dbReference type="EMBL" id="CAMGYJ010000009">
    <property type="protein sequence ID" value="CAI0544063.1"/>
    <property type="molecule type" value="Genomic_DNA"/>
</dbReference>
<dbReference type="CDD" id="cd18673">
    <property type="entry name" value="PIN_XRN1-2-like"/>
    <property type="match status" value="1"/>
</dbReference>
<accession>A0AAV0QIN4</accession>
<dbReference type="EC" id="3.1.13.-" evidence="6"/>
<reference evidence="10" key="1">
    <citation type="submission" date="2022-08" db="EMBL/GenBank/DDBJ databases">
        <authorList>
            <person name="Gutierrez-Valencia J."/>
        </authorList>
    </citation>
    <scope>NUCLEOTIDE SEQUENCE</scope>
</reference>
<evidence type="ECO:0000313" key="11">
    <source>
        <dbReference type="Proteomes" id="UP001154282"/>
    </source>
</evidence>
<evidence type="ECO:0000259" key="9">
    <source>
        <dbReference type="Pfam" id="PF17846"/>
    </source>
</evidence>
<evidence type="ECO:0000313" key="10">
    <source>
        <dbReference type="EMBL" id="CAI0544063.1"/>
    </source>
</evidence>
<dbReference type="GO" id="GO:0006397">
    <property type="term" value="P:mRNA processing"/>
    <property type="evidence" value="ECO:0007669"/>
    <property type="project" value="UniProtKB-UniRule"/>
</dbReference>
<dbReference type="GO" id="GO:0000956">
    <property type="term" value="P:nuclear-transcribed mRNA catabolic process"/>
    <property type="evidence" value="ECO:0007669"/>
    <property type="project" value="TreeGrafter"/>
</dbReference>
<comment type="function">
    <text evidence="6">Possesses 5'-&gt;3' exoribonuclease activity. Acts as an endogenous post-transcriptional gene silencing (PTGS) suppressor.</text>
</comment>
<evidence type="ECO:0000259" key="8">
    <source>
        <dbReference type="Pfam" id="PF03159"/>
    </source>
</evidence>
<evidence type="ECO:0000256" key="6">
    <source>
        <dbReference type="PIRNR" id="PIRNR037239"/>
    </source>
</evidence>
<dbReference type="AlphaFoldDB" id="A0AAV0QIN4"/>
<keyword evidence="3 6" id="KW-0540">Nuclease</keyword>
<dbReference type="PANTHER" id="PTHR12341:SF62">
    <property type="entry name" value="5'-3' EXORIBONUCLEASE 3-LIKE"/>
    <property type="match status" value="1"/>
</dbReference>
<dbReference type="Gene3D" id="3.40.50.12390">
    <property type="match status" value="2"/>
</dbReference>
<dbReference type="PIRSF" id="PIRSF037239">
    <property type="entry name" value="Exonuclease_Xrn2"/>
    <property type="match status" value="1"/>
</dbReference>
<organism evidence="10 11">
    <name type="scientific">Linum tenue</name>
    <dbReference type="NCBI Taxonomy" id="586396"/>
    <lineage>
        <taxon>Eukaryota</taxon>
        <taxon>Viridiplantae</taxon>
        <taxon>Streptophyta</taxon>
        <taxon>Embryophyta</taxon>
        <taxon>Tracheophyta</taxon>
        <taxon>Spermatophyta</taxon>
        <taxon>Magnoliopsida</taxon>
        <taxon>eudicotyledons</taxon>
        <taxon>Gunneridae</taxon>
        <taxon>Pentapetalae</taxon>
        <taxon>rosids</taxon>
        <taxon>fabids</taxon>
        <taxon>Malpighiales</taxon>
        <taxon>Linaceae</taxon>
        <taxon>Linum</taxon>
    </lineage>
</organism>
<dbReference type="GO" id="GO:0005634">
    <property type="term" value="C:nucleus"/>
    <property type="evidence" value="ECO:0007669"/>
    <property type="project" value="InterPro"/>
</dbReference>
<gene>
    <name evidence="10" type="ORF">LITE_LOCUS43051</name>
</gene>
<name>A0AAV0QIN4_9ROSI</name>
<proteinExistence type="inferred from homology"/>
<dbReference type="Proteomes" id="UP001154282">
    <property type="component" value="Unassembled WGS sequence"/>
</dbReference>
<protein>
    <recommendedName>
        <fullName evidence="6">5'-3' exoribonuclease</fullName>
        <ecNumber evidence="6">3.1.13.-</ecNumber>
    </recommendedName>
</protein>
<dbReference type="Pfam" id="PF17846">
    <property type="entry name" value="XRN_M"/>
    <property type="match status" value="1"/>
</dbReference>
<sequence>MGIPSFYKWLVSRYPNIIVKALPPQDQEHNSLLLPNPNGFEFDNLYLDMNAIIHPCFHPEDPSNPIQPTTFDQVYSPMFDYIDHLFSIVRPRKLLFMADDGVGPRAKMNQQRGRRYRSARDNEIAEEMENCLRKQFEAAGKQLLPNSESELLDSSIITPGTEFMFELSKKLQQYVTSRMETSPAWKEIKVVLSDANVPGEGKHKVMSFIRQQRSLAEYNPNTRHCLYGLDADLIILALATHEVHFSILREDVGVREEQPMCLSASKSSLSTVETKSFKSRGGFKDVKVVEEQAITEKPASFIRKAHQFLHIWILREYLEVDMRIPDPPENFKYDVDRVVDDFVFICSFLGNDFLPHMPTLEAHEGALDLLMTVYKEHFRILGGYLVDMQRVQDSNSAFIELKRVEKFILEVGKFEDKIFNKRSQLRDQKIKQIAAYAVAENEDLLPEILKDRSSTSIGISSSSEAQILKNTIDFKFKLRACIRKKGDHFRNGDLGEDKVRLGNEGWKKRYYQEKFSAETPSEIEAKRKDIVQKYTEGLLWVLEYYYSGVPSWSWYYPYHYGPFASDLKGLSQVKVKFQKGSPFKPFEQLMAILPPQSSTTLPKPYQKLMTDEQSNIIDLFPTDFEIDMNEKRFAWQGICKLPFVDEQRLLAEVHKVEKELQAHEAERNKQTADRLFVRRSSLPDGLLASLVSQGFPSMLNIASCGIGGIVRSDQVTWSSTMDRTILCLLLDAPHEIKHTSRPLAGTTFPDKTITEADIEATQLWHEIPVSRYTNTHSNQNWNRRSNRG</sequence>
<evidence type="ECO:0000256" key="7">
    <source>
        <dbReference type="SAM" id="Coils"/>
    </source>
</evidence>
<dbReference type="FunFam" id="1.25.40.1050:FF:000002">
    <property type="entry name" value="5'-3' exoribonuclease"/>
    <property type="match status" value="1"/>
</dbReference>
<feature type="domain" description="Xrn1 N-terminal" evidence="8">
    <location>
        <begin position="1"/>
        <end position="251"/>
    </location>
</feature>
<keyword evidence="7" id="KW-0175">Coiled coil</keyword>
<feature type="domain" description="Xrn1 helical" evidence="9">
    <location>
        <begin position="332"/>
        <end position="758"/>
    </location>
</feature>
<dbReference type="PANTHER" id="PTHR12341">
    <property type="entry name" value="5'-&gt;3' EXORIBONUCLEASE"/>
    <property type="match status" value="1"/>
</dbReference>
<keyword evidence="5 6" id="KW-0269">Exonuclease</keyword>